<dbReference type="EMBL" id="JBFNQD010000038">
    <property type="protein sequence ID" value="MEW9310746.1"/>
    <property type="molecule type" value="Genomic_DNA"/>
</dbReference>
<reference evidence="1 2" key="1">
    <citation type="submission" date="2024-07" db="EMBL/GenBank/DDBJ databases">
        <title>Description of Labrys sedimenti sp. nov., isolated from a diclofenac-degrading enrichment culture.</title>
        <authorList>
            <person name="Tancsics A."/>
            <person name="Csepanyi A."/>
        </authorList>
    </citation>
    <scope>NUCLEOTIDE SEQUENCE [LARGE SCALE GENOMIC DNA]</scope>
    <source>
        <strain evidence="1 2">LMG 23578</strain>
    </source>
</reference>
<organism evidence="1 2">
    <name type="scientific">Labrys neptuniae</name>
    <dbReference type="NCBI Taxonomy" id="376174"/>
    <lineage>
        <taxon>Bacteria</taxon>
        <taxon>Pseudomonadati</taxon>
        <taxon>Pseudomonadota</taxon>
        <taxon>Alphaproteobacteria</taxon>
        <taxon>Hyphomicrobiales</taxon>
        <taxon>Xanthobacteraceae</taxon>
        <taxon>Labrys</taxon>
    </lineage>
</organism>
<comment type="caution">
    <text evidence="1">The sequence shown here is derived from an EMBL/GenBank/DDBJ whole genome shotgun (WGS) entry which is preliminary data.</text>
</comment>
<accession>A0ABV3PZ72</accession>
<dbReference type="Proteomes" id="UP001555786">
    <property type="component" value="Unassembled WGS sequence"/>
</dbReference>
<evidence type="ECO:0000313" key="1">
    <source>
        <dbReference type="EMBL" id="MEW9310746.1"/>
    </source>
</evidence>
<name>A0ABV3PZ72_9HYPH</name>
<dbReference type="RefSeq" id="WP_311938888.1">
    <property type="nucleotide sequence ID" value="NZ_JAVSCS010000020.1"/>
</dbReference>
<keyword evidence="2" id="KW-1185">Reference proteome</keyword>
<gene>
    <name evidence="1" type="ORF">ABXS05_34795</name>
</gene>
<sequence>MAIDPKVLFADEVVPATAEEAAALDGIIRDCDGDPYKAALTLYRLFTLQSAIVEARGRAEEGSAD</sequence>
<protein>
    <submittedName>
        <fullName evidence="1">Uncharacterized protein</fullName>
    </submittedName>
</protein>
<proteinExistence type="predicted"/>
<evidence type="ECO:0000313" key="2">
    <source>
        <dbReference type="Proteomes" id="UP001555786"/>
    </source>
</evidence>